<feature type="domain" description="DUF218" evidence="2">
    <location>
        <begin position="73"/>
        <end position="132"/>
    </location>
</feature>
<evidence type="ECO:0000256" key="1">
    <source>
        <dbReference type="SAM" id="MobiDB-lite"/>
    </source>
</evidence>
<dbReference type="EMBL" id="JADEWZ010000011">
    <property type="protein sequence ID" value="MBE9116037.1"/>
    <property type="molecule type" value="Genomic_DNA"/>
</dbReference>
<keyword evidence="4" id="KW-1185">Reference proteome</keyword>
<organism evidence="3 4">
    <name type="scientific">Lusitaniella coriacea LEGE 07157</name>
    <dbReference type="NCBI Taxonomy" id="945747"/>
    <lineage>
        <taxon>Bacteria</taxon>
        <taxon>Bacillati</taxon>
        <taxon>Cyanobacteriota</taxon>
        <taxon>Cyanophyceae</taxon>
        <taxon>Spirulinales</taxon>
        <taxon>Lusitaniellaceae</taxon>
        <taxon>Lusitaniella</taxon>
    </lineage>
</organism>
<feature type="region of interest" description="Disordered" evidence="1">
    <location>
        <begin position="22"/>
        <end position="44"/>
    </location>
</feature>
<evidence type="ECO:0000313" key="3">
    <source>
        <dbReference type="EMBL" id="MBE9116037.1"/>
    </source>
</evidence>
<dbReference type="Proteomes" id="UP000654482">
    <property type="component" value="Unassembled WGS sequence"/>
</dbReference>
<dbReference type="InterPro" id="IPR003848">
    <property type="entry name" value="DUF218"/>
</dbReference>
<evidence type="ECO:0000259" key="2">
    <source>
        <dbReference type="Pfam" id="PF02698"/>
    </source>
</evidence>
<accession>A0A8J7DVZ0</accession>
<proteinExistence type="predicted"/>
<dbReference type="AlphaFoldDB" id="A0A8J7DVZ0"/>
<protein>
    <submittedName>
        <fullName evidence="3">YdcF family protein</fullName>
    </submittedName>
</protein>
<evidence type="ECO:0000313" key="4">
    <source>
        <dbReference type="Proteomes" id="UP000654482"/>
    </source>
</evidence>
<dbReference type="Pfam" id="PF02698">
    <property type="entry name" value="DUF218"/>
    <property type="match status" value="1"/>
</dbReference>
<reference evidence="3" key="1">
    <citation type="submission" date="2020-10" db="EMBL/GenBank/DDBJ databases">
        <authorList>
            <person name="Castelo-Branco R."/>
            <person name="Eusebio N."/>
            <person name="Adriana R."/>
            <person name="Vieira A."/>
            <person name="Brugerolle De Fraissinette N."/>
            <person name="Rezende De Castro R."/>
            <person name="Schneider M.P."/>
            <person name="Vasconcelos V."/>
            <person name="Leao P.N."/>
        </authorList>
    </citation>
    <scope>NUCLEOTIDE SEQUENCE</scope>
    <source>
        <strain evidence="3">LEGE 07157</strain>
    </source>
</reference>
<dbReference type="CDD" id="cd06259">
    <property type="entry name" value="YdcF-like"/>
    <property type="match status" value="1"/>
</dbReference>
<comment type="caution">
    <text evidence="3">The sequence shown here is derived from an EMBL/GenBank/DDBJ whole genome shotgun (WGS) entry which is preliminary data.</text>
</comment>
<sequence length="175" mass="19892">MLGGNFDREVFTAEFARQHLTVRQRADGRGQKGQNYTDRESEKLGSWEEVSEEQDLALDIWVSSGLERQKAIAIFQNAGIPNHRLHLDYRAVDTVTNFSTLVPDFKRRNIRHVYLLTSDFHLPRANAIASIILGSQGITFTSIAIPSGDPPESKWRIARDMARSLLWVVTRQTGR</sequence>
<name>A0A8J7DVZ0_9CYAN</name>
<gene>
    <name evidence="3" type="ORF">IQ249_09035</name>
</gene>